<feature type="domain" description="C2H2-type" evidence="12">
    <location>
        <begin position="63"/>
        <end position="90"/>
    </location>
</feature>
<keyword evidence="3" id="KW-0479">Metal-binding</keyword>
<comment type="caution">
    <text evidence="13">The sequence shown here is derived from an EMBL/GenBank/DDBJ whole genome shotgun (WGS) entry which is preliminary data.</text>
</comment>
<dbReference type="SUPFAM" id="SSF57667">
    <property type="entry name" value="beta-beta-alpha zinc fingers"/>
    <property type="match status" value="4"/>
</dbReference>
<keyword evidence="6" id="KW-0862">Zinc</keyword>
<dbReference type="EMBL" id="JAXCGZ010017757">
    <property type="protein sequence ID" value="KAK7067755.1"/>
    <property type="molecule type" value="Genomic_DNA"/>
</dbReference>
<dbReference type="Pfam" id="PF00096">
    <property type="entry name" value="zf-C2H2"/>
    <property type="match status" value="4"/>
</dbReference>
<gene>
    <name evidence="13" type="ORF">SK128_018322</name>
</gene>
<evidence type="ECO:0000259" key="12">
    <source>
        <dbReference type="PROSITE" id="PS50157"/>
    </source>
</evidence>
<evidence type="ECO:0000256" key="5">
    <source>
        <dbReference type="ARBA" id="ARBA00022771"/>
    </source>
</evidence>
<sequence>MERPHRSVRPPGMLGDYVTVKKPVIRIGFGDDGSQFTEDKCKIFIKEENHPSDSTKLSEVRPYKCIKCKARFKSRVGLSRHAVRHSGKPFTCPDCGKGLSSQTSLNEHSNIHTNARPHRCEECGKESRQLSVHLRHLITHQANPEKTYDCTVCDKRFKQLENLRQHLRMHTGERPFSCEVCGKSFSRRSDLNSHKKRHSSVRPHVCPECSAGFKNRQNLTRHIRIHFRLKTQKIVLGRQDGNANHWLCHTCKAVFTNLKHFEAHQKMHLEGSEHLDVKQSSEEALIIISEGDDKAKIPTVKFFPKEKVKPASVPSIATSIEKHCLSDHYLIVNPDLAEYRTWLSASASLFQQLQPPYGFKVCKHLHHLTSSLQFCLIHGPGSGHEVPSAGDSSSNIIFCKNNSQYSFIFEQYSILINILQSHFKYSS</sequence>
<dbReference type="GO" id="GO:0000978">
    <property type="term" value="F:RNA polymerase II cis-regulatory region sequence-specific DNA binding"/>
    <property type="evidence" value="ECO:0007669"/>
    <property type="project" value="TreeGrafter"/>
</dbReference>
<dbReference type="GO" id="GO:0005634">
    <property type="term" value="C:nucleus"/>
    <property type="evidence" value="ECO:0007669"/>
    <property type="project" value="UniProtKB-SubCell"/>
</dbReference>
<evidence type="ECO:0000256" key="11">
    <source>
        <dbReference type="PROSITE-ProRule" id="PRU00042"/>
    </source>
</evidence>
<dbReference type="InterPro" id="IPR036236">
    <property type="entry name" value="Znf_C2H2_sf"/>
</dbReference>
<feature type="domain" description="C2H2-type" evidence="12">
    <location>
        <begin position="148"/>
        <end position="175"/>
    </location>
</feature>
<dbReference type="PANTHER" id="PTHR24390:SF79">
    <property type="entry name" value="ASPARAGINE-RICH ZINC FINGER PROTEIN AZF1"/>
    <property type="match status" value="1"/>
</dbReference>
<dbReference type="PROSITE" id="PS50157">
    <property type="entry name" value="ZINC_FINGER_C2H2_2"/>
    <property type="match status" value="6"/>
</dbReference>
<dbReference type="GO" id="GO:0000122">
    <property type="term" value="P:negative regulation of transcription by RNA polymerase II"/>
    <property type="evidence" value="ECO:0007669"/>
    <property type="project" value="UniProtKB-ARBA"/>
</dbReference>
<dbReference type="Proteomes" id="UP001381693">
    <property type="component" value="Unassembled WGS sequence"/>
</dbReference>
<dbReference type="PROSITE" id="PS00028">
    <property type="entry name" value="ZINC_FINGER_C2H2_1"/>
    <property type="match status" value="6"/>
</dbReference>
<feature type="domain" description="C2H2-type" evidence="12">
    <location>
        <begin position="90"/>
        <end position="117"/>
    </location>
</feature>
<evidence type="ECO:0000256" key="4">
    <source>
        <dbReference type="ARBA" id="ARBA00022737"/>
    </source>
</evidence>
<evidence type="ECO:0000256" key="8">
    <source>
        <dbReference type="ARBA" id="ARBA00023125"/>
    </source>
</evidence>
<reference evidence="13 14" key="1">
    <citation type="submission" date="2023-11" db="EMBL/GenBank/DDBJ databases">
        <title>Halocaridina rubra genome assembly.</title>
        <authorList>
            <person name="Smith C."/>
        </authorList>
    </citation>
    <scope>NUCLEOTIDE SEQUENCE [LARGE SCALE GENOMIC DNA]</scope>
    <source>
        <strain evidence="13">EP-1</strain>
        <tissue evidence="13">Whole</tissue>
    </source>
</reference>
<evidence type="ECO:0000256" key="9">
    <source>
        <dbReference type="ARBA" id="ARBA00023163"/>
    </source>
</evidence>
<dbReference type="FunFam" id="3.30.160.60:FF:000706">
    <property type="entry name" value="Zinc finger protein"/>
    <property type="match status" value="1"/>
</dbReference>
<evidence type="ECO:0000256" key="3">
    <source>
        <dbReference type="ARBA" id="ARBA00022723"/>
    </source>
</evidence>
<dbReference type="SMART" id="SM00355">
    <property type="entry name" value="ZnF_C2H2"/>
    <property type="match status" value="7"/>
</dbReference>
<evidence type="ECO:0000256" key="10">
    <source>
        <dbReference type="ARBA" id="ARBA00023242"/>
    </source>
</evidence>
<evidence type="ECO:0000256" key="6">
    <source>
        <dbReference type="ARBA" id="ARBA00022833"/>
    </source>
</evidence>
<dbReference type="FunFam" id="3.30.160.60:FF:001506">
    <property type="entry name" value="Zinc finger protein"/>
    <property type="match status" value="1"/>
</dbReference>
<feature type="domain" description="C2H2-type" evidence="12">
    <location>
        <begin position="204"/>
        <end position="231"/>
    </location>
</feature>
<organism evidence="13 14">
    <name type="scientific">Halocaridina rubra</name>
    <name type="common">Hawaiian red shrimp</name>
    <dbReference type="NCBI Taxonomy" id="373956"/>
    <lineage>
        <taxon>Eukaryota</taxon>
        <taxon>Metazoa</taxon>
        <taxon>Ecdysozoa</taxon>
        <taxon>Arthropoda</taxon>
        <taxon>Crustacea</taxon>
        <taxon>Multicrustacea</taxon>
        <taxon>Malacostraca</taxon>
        <taxon>Eumalacostraca</taxon>
        <taxon>Eucarida</taxon>
        <taxon>Decapoda</taxon>
        <taxon>Pleocyemata</taxon>
        <taxon>Caridea</taxon>
        <taxon>Atyoidea</taxon>
        <taxon>Atyidae</taxon>
        <taxon>Halocaridina</taxon>
    </lineage>
</organism>
<dbReference type="InterPro" id="IPR013087">
    <property type="entry name" value="Znf_C2H2_type"/>
</dbReference>
<dbReference type="GO" id="GO:0008270">
    <property type="term" value="F:zinc ion binding"/>
    <property type="evidence" value="ECO:0007669"/>
    <property type="project" value="UniProtKB-KW"/>
</dbReference>
<dbReference type="FunFam" id="3.30.160.60:FF:001465">
    <property type="entry name" value="Zinc finger protein 560"/>
    <property type="match status" value="1"/>
</dbReference>
<feature type="domain" description="C2H2-type" evidence="12">
    <location>
        <begin position="118"/>
        <end position="145"/>
    </location>
</feature>
<comment type="subcellular location">
    <subcellularLocation>
        <location evidence="1">Nucleus</location>
    </subcellularLocation>
</comment>
<name>A0AAN8WKA0_HALRR</name>
<evidence type="ECO:0000256" key="7">
    <source>
        <dbReference type="ARBA" id="ARBA00023015"/>
    </source>
</evidence>
<keyword evidence="4" id="KW-0677">Repeat</keyword>
<keyword evidence="14" id="KW-1185">Reference proteome</keyword>
<keyword evidence="8" id="KW-0238">DNA-binding</keyword>
<evidence type="ECO:0000313" key="14">
    <source>
        <dbReference type="Proteomes" id="UP001381693"/>
    </source>
</evidence>
<dbReference type="Gene3D" id="3.30.160.60">
    <property type="entry name" value="Classic Zinc Finger"/>
    <property type="match status" value="5"/>
</dbReference>
<dbReference type="FunFam" id="3.30.160.60:FF:000110">
    <property type="entry name" value="Zinc finger protein-like"/>
    <property type="match status" value="1"/>
</dbReference>
<feature type="domain" description="C2H2-type" evidence="12">
    <location>
        <begin position="176"/>
        <end position="203"/>
    </location>
</feature>
<keyword evidence="5 11" id="KW-0863">Zinc-finger</keyword>
<comment type="similarity">
    <text evidence="2">Belongs to the krueppel C2H2-type zinc-finger protein family.</text>
</comment>
<accession>A0AAN8WKA0</accession>
<proteinExistence type="inferred from homology"/>
<keyword evidence="10" id="KW-0539">Nucleus</keyword>
<keyword evidence="7" id="KW-0805">Transcription regulation</keyword>
<dbReference type="GO" id="GO:0003700">
    <property type="term" value="F:DNA-binding transcription factor activity"/>
    <property type="evidence" value="ECO:0007669"/>
    <property type="project" value="TreeGrafter"/>
</dbReference>
<protein>
    <recommendedName>
        <fullName evidence="12">C2H2-type domain-containing protein</fullName>
    </recommendedName>
</protein>
<evidence type="ECO:0000256" key="2">
    <source>
        <dbReference type="ARBA" id="ARBA00006991"/>
    </source>
</evidence>
<dbReference type="AlphaFoldDB" id="A0AAN8WKA0"/>
<evidence type="ECO:0000313" key="13">
    <source>
        <dbReference type="EMBL" id="KAK7067755.1"/>
    </source>
</evidence>
<evidence type="ECO:0000256" key="1">
    <source>
        <dbReference type="ARBA" id="ARBA00004123"/>
    </source>
</evidence>
<keyword evidence="9" id="KW-0804">Transcription</keyword>
<dbReference type="PANTHER" id="PTHR24390">
    <property type="entry name" value="ZINC FINGER PROTEIN"/>
    <property type="match status" value="1"/>
</dbReference>